<dbReference type="Pfam" id="PF11127">
    <property type="entry name" value="YgaP-like_TM"/>
    <property type="match status" value="1"/>
</dbReference>
<keyword evidence="1" id="KW-0812">Transmembrane</keyword>
<name>A0A4R6T839_9BACT</name>
<evidence type="ECO:0000313" key="4">
    <source>
        <dbReference type="Proteomes" id="UP000294535"/>
    </source>
</evidence>
<evidence type="ECO:0000313" key="3">
    <source>
        <dbReference type="EMBL" id="TDQ18369.1"/>
    </source>
</evidence>
<comment type="caution">
    <text evidence="3">The sequence shown here is derived from an EMBL/GenBank/DDBJ whole genome shotgun (WGS) entry which is preliminary data.</text>
</comment>
<dbReference type="EMBL" id="SNYF01000005">
    <property type="protein sequence ID" value="TDQ18369.1"/>
    <property type="molecule type" value="Genomic_DNA"/>
</dbReference>
<evidence type="ECO:0000259" key="2">
    <source>
        <dbReference type="Pfam" id="PF11127"/>
    </source>
</evidence>
<feature type="domain" description="Inner membrane protein YgaP-like transmembrane" evidence="2">
    <location>
        <begin position="1"/>
        <end position="62"/>
    </location>
</feature>
<dbReference type="InterPro" id="IPR021309">
    <property type="entry name" value="YgaP-like_TM"/>
</dbReference>
<keyword evidence="1" id="KW-0472">Membrane</keyword>
<accession>A0A4R6T839</accession>
<reference evidence="3 4" key="1">
    <citation type="submission" date="2019-03" db="EMBL/GenBank/DDBJ databases">
        <title>Genomic Encyclopedia of Type Strains, Phase III (KMG-III): the genomes of soil and plant-associated and newly described type strains.</title>
        <authorList>
            <person name="Whitman W."/>
        </authorList>
    </citation>
    <scope>NUCLEOTIDE SEQUENCE [LARGE SCALE GENOMIC DNA]</scope>
    <source>
        <strain evidence="3 4">CECT 8446</strain>
    </source>
</reference>
<evidence type="ECO:0000256" key="1">
    <source>
        <dbReference type="SAM" id="Phobius"/>
    </source>
</evidence>
<feature type="transmembrane region" description="Helical" evidence="1">
    <location>
        <begin position="7"/>
        <end position="25"/>
    </location>
</feature>
<keyword evidence="1" id="KW-1133">Transmembrane helix</keyword>
<gene>
    <name evidence="3" type="ORF">DFQ04_0168</name>
</gene>
<feature type="transmembrane region" description="Helical" evidence="1">
    <location>
        <begin position="31"/>
        <end position="55"/>
    </location>
</feature>
<dbReference type="AlphaFoldDB" id="A0A4R6T839"/>
<keyword evidence="4" id="KW-1185">Reference proteome</keyword>
<proteinExistence type="predicted"/>
<sequence>MGSADRAVRLLVAAVLVVLYFSGTITGTLGIVGLVVAAVFAVTSLVSFCPLYTLIGLNTCSRA</sequence>
<dbReference type="Proteomes" id="UP000294535">
    <property type="component" value="Unassembled WGS sequence"/>
</dbReference>
<organism evidence="3 4">
    <name type="scientific">Algoriphagus boseongensis</name>
    <dbReference type="NCBI Taxonomy" id="1442587"/>
    <lineage>
        <taxon>Bacteria</taxon>
        <taxon>Pseudomonadati</taxon>
        <taxon>Bacteroidota</taxon>
        <taxon>Cytophagia</taxon>
        <taxon>Cytophagales</taxon>
        <taxon>Cyclobacteriaceae</taxon>
        <taxon>Algoriphagus</taxon>
    </lineage>
</organism>
<protein>
    <submittedName>
        <fullName evidence="3">DUF2892 family protein</fullName>
    </submittedName>
</protein>